<proteinExistence type="predicted"/>
<sequence length="76" mass="8713">MLIPALFSAAMVYVGYKHFKQLWGKILFWIGVIIFIFSILNLMAVRFLLVAAIALFIWDYEKEKGCRIYPTPAAIG</sequence>
<evidence type="ECO:0000313" key="2">
    <source>
        <dbReference type="EMBL" id="MDY0405194.1"/>
    </source>
</evidence>
<organism evidence="2 3">
    <name type="scientific">Tigheibacillus jepli</name>
    <dbReference type="NCBI Taxonomy" id="3035914"/>
    <lineage>
        <taxon>Bacteria</taxon>
        <taxon>Bacillati</taxon>
        <taxon>Bacillota</taxon>
        <taxon>Bacilli</taxon>
        <taxon>Bacillales</taxon>
        <taxon>Bacillaceae</taxon>
        <taxon>Tigheibacillus</taxon>
    </lineage>
</organism>
<keyword evidence="1" id="KW-1133">Transmembrane helix</keyword>
<gene>
    <name evidence="2" type="ORF">P5G51_007055</name>
</gene>
<name>A0ABU5CHA3_9BACI</name>
<dbReference type="Proteomes" id="UP001228376">
    <property type="component" value="Unassembled WGS sequence"/>
</dbReference>
<comment type="caution">
    <text evidence="2">The sequence shown here is derived from an EMBL/GenBank/DDBJ whole genome shotgun (WGS) entry which is preliminary data.</text>
</comment>
<keyword evidence="1" id="KW-0472">Membrane</keyword>
<protein>
    <submittedName>
        <fullName evidence="2">Uncharacterized protein</fullName>
    </submittedName>
</protein>
<dbReference type="EMBL" id="JAROCA020000001">
    <property type="protein sequence ID" value="MDY0405194.1"/>
    <property type="molecule type" value="Genomic_DNA"/>
</dbReference>
<feature type="transmembrane region" description="Helical" evidence="1">
    <location>
        <begin position="26"/>
        <end position="58"/>
    </location>
</feature>
<dbReference type="RefSeq" id="WP_320384445.1">
    <property type="nucleotide sequence ID" value="NZ_JAROCA020000001.1"/>
</dbReference>
<keyword evidence="1" id="KW-0812">Transmembrane</keyword>
<evidence type="ECO:0000256" key="1">
    <source>
        <dbReference type="SAM" id="Phobius"/>
    </source>
</evidence>
<accession>A0ABU5CHA3</accession>
<evidence type="ECO:0000313" key="3">
    <source>
        <dbReference type="Proteomes" id="UP001228376"/>
    </source>
</evidence>
<keyword evidence="3" id="KW-1185">Reference proteome</keyword>
<reference evidence="2 3" key="1">
    <citation type="submission" date="2023-10" db="EMBL/GenBank/DDBJ databases">
        <title>179-bfca-hs.</title>
        <authorList>
            <person name="Miliotis G."/>
            <person name="Sengupta P."/>
            <person name="Hameed A."/>
            <person name="Chuvochina M."/>
            <person name="Mcdonagh F."/>
            <person name="Simpson A.C."/>
            <person name="Singh N.K."/>
            <person name="Rekha P.D."/>
            <person name="Raman K."/>
            <person name="Hugenholtz P."/>
            <person name="Venkateswaran K."/>
        </authorList>
    </citation>
    <scope>NUCLEOTIDE SEQUENCE [LARGE SCALE GENOMIC DNA]</scope>
    <source>
        <strain evidence="2 3">179-BFC-A-HS</strain>
    </source>
</reference>